<dbReference type="RefSeq" id="WP_160335221.1">
    <property type="nucleotide sequence ID" value="NZ_WSRP01000015.1"/>
</dbReference>
<dbReference type="InterPro" id="IPR021146">
    <property type="entry name" value="Phage_gp6-like_head-tail"/>
</dbReference>
<dbReference type="Pfam" id="PF05135">
    <property type="entry name" value="Phage_connect_1"/>
    <property type="match status" value="1"/>
</dbReference>
<dbReference type="InterPro" id="IPR006450">
    <property type="entry name" value="Phage_HK97_gp6-like"/>
</dbReference>
<dbReference type="CDD" id="cd08054">
    <property type="entry name" value="gp6"/>
    <property type="match status" value="1"/>
</dbReference>
<sequence>MNERDSAAEVVTLEELKHHLRVEHDADDDLIQSFGLAAAEYAEHICDRQIVRRDDSLAVCDSISDVPASIKTWIKLYVTDLYERRSLTEGGEFKIRNYDHLLDRWIIYDRIKDHANS</sequence>
<comment type="caution">
    <text evidence="1">The sequence shown here is derived from an EMBL/GenBank/DDBJ whole genome shotgun (WGS) entry which is preliminary data.</text>
</comment>
<name>A0A6L6YIV6_9BURK</name>
<dbReference type="Proteomes" id="UP000472580">
    <property type="component" value="Unassembled WGS sequence"/>
</dbReference>
<protein>
    <submittedName>
        <fullName evidence="1">Phage gp6-like head-tail connector protein</fullName>
    </submittedName>
</protein>
<evidence type="ECO:0000313" key="2">
    <source>
        <dbReference type="Proteomes" id="UP000472580"/>
    </source>
</evidence>
<dbReference type="Gene3D" id="1.10.3230.30">
    <property type="entry name" value="Phage gp6-like head-tail connector protein"/>
    <property type="match status" value="1"/>
</dbReference>
<dbReference type="EMBL" id="WSRP01000015">
    <property type="protein sequence ID" value="MVX56792.1"/>
    <property type="molecule type" value="Genomic_DNA"/>
</dbReference>
<organism evidence="1 2">
    <name type="scientific">Parasutterella muris</name>
    <dbReference type="NCBI Taxonomy" id="2565572"/>
    <lineage>
        <taxon>Bacteria</taxon>
        <taxon>Pseudomonadati</taxon>
        <taxon>Pseudomonadota</taxon>
        <taxon>Betaproteobacteria</taxon>
        <taxon>Burkholderiales</taxon>
        <taxon>Sutterellaceae</taxon>
        <taxon>Parasutterella</taxon>
    </lineage>
</organism>
<proteinExistence type="predicted"/>
<accession>A0A6L6YIV6</accession>
<reference evidence="1 2" key="1">
    <citation type="submission" date="2019-12" db="EMBL/GenBank/DDBJ databases">
        <title>Microbes associate with the intestines of laboratory mice.</title>
        <authorList>
            <person name="Navarre W."/>
            <person name="Wong E."/>
        </authorList>
    </citation>
    <scope>NUCLEOTIDE SEQUENCE [LARGE SCALE GENOMIC DNA]</scope>
    <source>
        <strain evidence="1 2">NM82_D38</strain>
    </source>
</reference>
<dbReference type="AlphaFoldDB" id="A0A6L6YIV6"/>
<dbReference type="OrthoDB" id="6174494at2"/>
<dbReference type="NCBIfam" id="TIGR01560">
    <property type="entry name" value="put_DNA_pack"/>
    <property type="match status" value="1"/>
</dbReference>
<gene>
    <name evidence="1" type="ORF">E5987_06160</name>
</gene>
<keyword evidence="2" id="KW-1185">Reference proteome</keyword>
<evidence type="ECO:0000313" key="1">
    <source>
        <dbReference type="EMBL" id="MVX56792.1"/>
    </source>
</evidence>